<name>A0A840HQ83_9SPHN</name>
<dbReference type="GO" id="GO:0015774">
    <property type="term" value="P:polysaccharide transport"/>
    <property type="evidence" value="ECO:0007669"/>
    <property type="project" value="InterPro"/>
</dbReference>
<sequence length="218" mass="25147">MKIHLPKKLKRFGTEGSVATQSLWFRLTRASAPAQALGKLRADTLDFFDRKRPVGEKYPYEVHYAPTLQNVPEGLEHFHLVGRNWRYRPDAPIALAFGMNAWKYGFIADYCPDVRIAFAPRKFMGARAHRAVRQLVPNLSRIYVWGYTDRPWIARFARRWNIPLIRVEDGFLRSADLGANHATPYSLVFDTQGLYYNNLEPNDLADILARHDFAADPN</sequence>
<protein>
    <submittedName>
        <fullName evidence="1">Capsular polysaccharide export protein</fullName>
    </submittedName>
</protein>
<reference evidence="1 2" key="1">
    <citation type="submission" date="2020-08" db="EMBL/GenBank/DDBJ databases">
        <title>Genomic Encyclopedia of Type Strains, Phase IV (KMG-IV): sequencing the most valuable type-strain genomes for metagenomic binning, comparative biology and taxonomic classification.</title>
        <authorList>
            <person name="Goeker M."/>
        </authorList>
    </citation>
    <scope>NUCLEOTIDE SEQUENCE [LARGE SCALE GENOMIC DNA]</scope>
    <source>
        <strain evidence="1 2">DSM 7465</strain>
    </source>
</reference>
<accession>A0A840HQ83</accession>
<dbReference type="GO" id="GO:0000271">
    <property type="term" value="P:polysaccharide biosynthetic process"/>
    <property type="evidence" value="ECO:0007669"/>
    <property type="project" value="InterPro"/>
</dbReference>
<dbReference type="EMBL" id="JACHOV010000001">
    <property type="protein sequence ID" value="MBB4640085.1"/>
    <property type="molecule type" value="Genomic_DNA"/>
</dbReference>
<dbReference type="InterPro" id="IPR007833">
    <property type="entry name" value="Capsule_polysaccharide_synth"/>
</dbReference>
<keyword evidence="2" id="KW-1185">Reference proteome</keyword>
<dbReference type="Proteomes" id="UP000575068">
    <property type="component" value="Unassembled WGS sequence"/>
</dbReference>
<organism evidence="1 2">
    <name type="scientific">Rhizorhapis suberifaciens</name>
    <name type="common">corky root of lettuce</name>
    <dbReference type="NCBI Taxonomy" id="13656"/>
    <lineage>
        <taxon>Bacteria</taxon>
        <taxon>Pseudomonadati</taxon>
        <taxon>Pseudomonadota</taxon>
        <taxon>Alphaproteobacteria</taxon>
        <taxon>Sphingomonadales</taxon>
        <taxon>Sphingomonadaceae</taxon>
        <taxon>Rhizorhapis</taxon>
    </lineage>
</organism>
<dbReference type="Pfam" id="PF05159">
    <property type="entry name" value="Capsule_synth"/>
    <property type="match status" value="1"/>
</dbReference>
<dbReference type="RefSeq" id="WP_184473919.1">
    <property type="nucleotide sequence ID" value="NZ_JACHOV010000001.1"/>
</dbReference>
<dbReference type="AlphaFoldDB" id="A0A840HQ83"/>
<evidence type="ECO:0000313" key="1">
    <source>
        <dbReference type="EMBL" id="MBB4640085.1"/>
    </source>
</evidence>
<evidence type="ECO:0000313" key="2">
    <source>
        <dbReference type="Proteomes" id="UP000575068"/>
    </source>
</evidence>
<gene>
    <name evidence="1" type="ORF">HNQ99_000365</name>
</gene>
<proteinExistence type="predicted"/>
<comment type="caution">
    <text evidence="1">The sequence shown here is derived from an EMBL/GenBank/DDBJ whole genome shotgun (WGS) entry which is preliminary data.</text>
</comment>